<protein>
    <submittedName>
        <fullName evidence="1">Unannotated protein</fullName>
    </submittedName>
</protein>
<dbReference type="EMBL" id="CAFBMH010000017">
    <property type="protein sequence ID" value="CAB4898298.1"/>
    <property type="molecule type" value="Genomic_DNA"/>
</dbReference>
<organism evidence="1">
    <name type="scientific">freshwater metagenome</name>
    <dbReference type="NCBI Taxonomy" id="449393"/>
    <lineage>
        <taxon>unclassified sequences</taxon>
        <taxon>metagenomes</taxon>
        <taxon>ecological metagenomes</taxon>
    </lineage>
</organism>
<sequence length="33" mass="3768">MWRYLGGANVVRGVDVLRVRDGRVAEKFGYVKT</sequence>
<evidence type="ECO:0000313" key="1">
    <source>
        <dbReference type="EMBL" id="CAB4898298.1"/>
    </source>
</evidence>
<dbReference type="Gene3D" id="3.10.450.50">
    <property type="match status" value="1"/>
</dbReference>
<proteinExistence type="predicted"/>
<accession>A0A6J7FW99</accession>
<dbReference type="AlphaFoldDB" id="A0A6J7FW99"/>
<gene>
    <name evidence="1" type="ORF">UFOPK3543_00708</name>
</gene>
<name>A0A6J7FW99_9ZZZZ</name>
<reference evidence="1" key="1">
    <citation type="submission" date="2020-05" db="EMBL/GenBank/DDBJ databases">
        <authorList>
            <person name="Chiriac C."/>
            <person name="Salcher M."/>
            <person name="Ghai R."/>
            <person name="Kavagutti S V."/>
        </authorList>
    </citation>
    <scope>NUCLEOTIDE SEQUENCE</scope>
</reference>